<evidence type="ECO:0000313" key="3">
    <source>
        <dbReference type="Proteomes" id="UP001301728"/>
    </source>
</evidence>
<dbReference type="RefSeq" id="WP_323219894.1">
    <property type="nucleotide sequence ID" value="NZ_JAYGHT010000135.1"/>
</dbReference>
<dbReference type="Proteomes" id="UP001301728">
    <property type="component" value="Unassembled WGS sequence"/>
</dbReference>
<name>A0ABU5U357_9CYAN</name>
<dbReference type="EMBL" id="JAYGHT010000135">
    <property type="protein sequence ID" value="MEA5521634.1"/>
    <property type="molecule type" value="Genomic_DNA"/>
</dbReference>
<evidence type="ECO:0000256" key="1">
    <source>
        <dbReference type="SAM" id="Coils"/>
    </source>
</evidence>
<keyword evidence="3" id="KW-1185">Reference proteome</keyword>
<evidence type="ECO:0000313" key="2">
    <source>
        <dbReference type="EMBL" id="MEA5521634.1"/>
    </source>
</evidence>
<sequence>MMSMTYINLADIVFNESKFERPSSSKIQALADSILEVEGLIHPLIVEQIDGVHITFRLIDNPDNYWKYLAVEKAFEMNRRHDLINCFVISPKSGKAGYEHAYPKGLIERQLRLLTSELDNNNSRTRLDAMQLEIDRLQASLNSLRSSL</sequence>
<organism evidence="2 3">
    <name type="scientific">Limnoraphis robusta CCNP1315</name>
    <dbReference type="NCBI Taxonomy" id="3110306"/>
    <lineage>
        <taxon>Bacteria</taxon>
        <taxon>Bacillati</taxon>
        <taxon>Cyanobacteriota</taxon>
        <taxon>Cyanophyceae</taxon>
        <taxon>Oscillatoriophycideae</taxon>
        <taxon>Oscillatoriales</taxon>
        <taxon>Sirenicapillariaceae</taxon>
        <taxon>Limnoraphis</taxon>
    </lineage>
</organism>
<protein>
    <submittedName>
        <fullName evidence="2">Uncharacterized protein</fullName>
    </submittedName>
</protein>
<proteinExistence type="predicted"/>
<gene>
    <name evidence="2" type="ORF">VB854_22095</name>
</gene>
<keyword evidence="1" id="KW-0175">Coiled coil</keyword>
<accession>A0ABU5U357</accession>
<reference evidence="2 3" key="1">
    <citation type="submission" date="2023-12" db="EMBL/GenBank/DDBJ databases">
        <title>Baltic Sea Cyanobacteria.</title>
        <authorList>
            <person name="Delbaje E."/>
            <person name="Fewer D.P."/>
            <person name="Shishido T.K."/>
        </authorList>
    </citation>
    <scope>NUCLEOTIDE SEQUENCE [LARGE SCALE GENOMIC DNA]</scope>
    <source>
        <strain evidence="2 3">CCNP 1315</strain>
    </source>
</reference>
<comment type="caution">
    <text evidence="2">The sequence shown here is derived from an EMBL/GenBank/DDBJ whole genome shotgun (WGS) entry which is preliminary data.</text>
</comment>
<feature type="coiled-coil region" evidence="1">
    <location>
        <begin position="120"/>
        <end position="147"/>
    </location>
</feature>